<protein>
    <submittedName>
        <fullName evidence="1">Uncharacterized protein</fullName>
    </submittedName>
</protein>
<dbReference type="EMBL" id="CT868318">
    <property type="protein sequence ID" value="CAK78866.1"/>
    <property type="molecule type" value="Genomic_DNA"/>
</dbReference>
<dbReference type="KEGG" id="ptm:GSPATT00001907001"/>
<name>A0D749_PARTE</name>
<evidence type="ECO:0000313" key="1">
    <source>
        <dbReference type="EMBL" id="CAK78866.1"/>
    </source>
</evidence>
<dbReference type="Gene3D" id="2.120.10.80">
    <property type="entry name" value="Kelch-type beta propeller"/>
    <property type="match status" value="1"/>
</dbReference>
<sequence>MEQIQYGSASEYKSHIFQKNVSYYVELFIFQKLGQEAELNILCAFSRLPVKIPVRHQNIVNIECIYDLEVWMEFFAIKLKEQNNFSCPGCKQYVYFSDFGIDFGLYHILAEKQLLEQSGQKLLGNKIIYSLNNGKVIYYALSKQDKKTKLKIPGTNPIFRLQVSKNNLNMKNLNPRQQDILDQMNYTISKIKDFISFKMHQGKQKGIQINQMKQVLKAKLEQLKTTFRKSQNLVQLGVKSLESQFIFGLKKLQKDGKNAGSVLIVYYPHLGIWQDYEIKTTPEKHFQYEFQLYAKEQGSEKENIIYVIGGRVKNFESSNLFVRIRFPKDPFTLEKSVYVDYLPNLPNAAFNYLGGCYDNNVYIFCGQKRTLDQQGRANDTIFDVGYTFKNGQWNKLNEKVEKRYDGSCTIINHQKYDKCLILYGGIEQLLDGRVGYNVQQQQHVVQVFQFKQEKFLGKGFKLKFSDNHQDNYQKYMFSCPIFSIPYGTHSELLIAGEFLKTNYKEGREVYIFDWQEGTITKNQLQTQPLEQILLSNIQKNYNYSAPELLQPVQDIEGAFLFGNYYTIHQEEIQIDSRTTFQNFQLFEYKAANGQVSIRPFLQREVSIKQAIEALQNLPNQENKNL</sequence>
<dbReference type="RefSeq" id="XP_001446263.1">
    <property type="nucleotide sequence ID" value="XM_001446226.1"/>
</dbReference>
<dbReference type="Proteomes" id="UP000000600">
    <property type="component" value="Unassembled WGS sequence"/>
</dbReference>
<dbReference type="AlphaFoldDB" id="A0D749"/>
<accession>A0D749</accession>
<organism evidence="1 2">
    <name type="scientific">Paramecium tetraurelia</name>
    <dbReference type="NCBI Taxonomy" id="5888"/>
    <lineage>
        <taxon>Eukaryota</taxon>
        <taxon>Sar</taxon>
        <taxon>Alveolata</taxon>
        <taxon>Ciliophora</taxon>
        <taxon>Intramacronucleata</taxon>
        <taxon>Oligohymenophorea</taxon>
        <taxon>Peniculida</taxon>
        <taxon>Parameciidae</taxon>
        <taxon>Paramecium</taxon>
    </lineage>
</organism>
<dbReference type="SUPFAM" id="SSF117281">
    <property type="entry name" value="Kelch motif"/>
    <property type="match status" value="1"/>
</dbReference>
<gene>
    <name evidence="1" type="ORF">GSPATT00001907001</name>
</gene>
<evidence type="ECO:0000313" key="2">
    <source>
        <dbReference type="Proteomes" id="UP000000600"/>
    </source>
</evidence>
<dbReference type="InterPro" id="IPR015915">
    <property type="entry name" value="Kelch-typ_b-propeller"/>
</dbReference>
<dbReference type="InterPro" id="IPR013083">
    <property type="entry name" value="Znf_RING/FYVE/PHD"/>
</dbReference>
<keyword evidence="2" id="KW-1185">Reference proteome</keyword>
<proteinExistence type="predicted"/>
<dbReference type="HOGENOM" id="CLU_433799_0_0_1"/>
<reference evidence="1 2" key="1">
    <citation type="journal article" date="2006" name="Nature">
        <title>Global trends of whole-genome duplications revealed by the ciliate Paramecium tetraurelia.</title>
        <authorList>
            <consortium name="Genoscope"/>
            <person name="Aury J.-M."/>
            <person name="Jaillon O."/>
            <person name="Duret L."/>
            <person name="Noel B."/>
            <person name="Jubin C."/>
            <person name="Porcel B.M."/>
            <person name="Segurens B."/>
            <person name="Daubin V."/>
            <person name="Anthouard V."/>
            <person name="Aiach N."/>
            <person name="Arnaiz O."/>
            <person name="Billaut A."/>
            <person name="Beisson J."/>
            <person name="Blanc I."/>
            <person name="Bouhouche K."/>
            <person name="Camara F."/>
            <person name="Duharcourt S."/>
            <person name="Guigo R."/>
            <person name="Gogendeau D."/>
            <person name="Katinka M."/>
            <person name="Keller A.-M."/>
            <person name="Kissmehl R."/>
            <person name="Klotz C."/>
            <person name="Koll F."/>
            <person name="Le Moue A."/>
            <person name="Lepere C."/>
            <person name="Malinsky S."/>
            <person name="Nowacki M."/>
            <person name="Nowak J.K."/>
            <person name="Plattner H."/>
            <person name="Poulain J."/>
            <person name="Ruiz F."/>
            <person name="Serrano V."/>
            <person name="Zagulski M."/>
            <person name="Dessen P."/>
            <person name="Betermier M."/>
            <person name="Weissenbach J."/>
            <person name="Scarpelli C."/>
            <person name="Schachter V."/>
            <person name="Sperling L."/>
            <person name="Meyer E."/>
            <person name="Cohen J."/>
            <person name="Wincker P."/>
        </authorList>
    </citation>
    <scope>NUCLEOTIDE SEQUENCE [LARGE SCALE GENOMIC DNA]</scope>
    <source>
        <strain evidence="1 2">Stock d4-2</strain>
    </source>
</reference>
<dbReference type="InParanoid" id="A0D749"/>
<dbReference type="OrthoDB" id="27975at2759"/>
<dbReference type="GeneID" id="5032048"/>
<dbReference type="Gene3D" id="3.30.40.10">
    <property type="entry name" value="Zinc/RING finger domain, C3HC4 (zinc finger)"/>
    <property type="match status" value="1"/>
</dbReference>